<dbReference type="EMBL" id="JABAGD010000085">
    <property type="protein sequence ID" value="NMF07863.1"/>
    <property type="molecule type" value="Genomic_DNA"/>
</dbReference>
<comment type="caution">
    <text evidence="1">The sequence shown here is derived from an EMBL/GenBank/DDBJ whole genome shotgun (WGS) entry which is preliminary data.</text>
</comment>
<sequence>MSDDKTKKKPLDSSRINIHEPYEVNYWCDVLGCTETELKNAVSKVGTSVTKVKEHLGK</sequence>
<gene>
    <name evidence="1" type="ORF">HF849_24635</name>
</gene>
<evidence type="ECO:0000313" key="2">
    <source>
        <dbReference type="Proteomes" id="UP000587880"/>
    </source>
</evidence>
<name>A0A7X9XRW2_CLOBE</name>
<dbReference type="Proteomes" id="UP000587880">
    <property type="component" value="Unassembled WGS sequence"/>
</dbReference>
<dbReference type="InterPro" id="IPR022037">
    <property type="entry name" value="DUF3606"/>
</dbReference>
<dbReference type="RefSeq" id="WP_168983480.1">
    <property type="nucleotide sequence ID" value="NZ_JABAGD010000085.1"/>
</dbReference>
<organism evidence="1 2">
    <name type="scientific">Clostridium beijerinckii</name>
    <name type="common">Clostridium MP</name>
    <dbReference type="NCBI Taxonomy" id="1520"/>
    <lineage>
        <taxon>Bacteria</taxon>
        <taxon>Bacillati</taxon>
        <taxon>Bacillota</taxon>
        <taxon>Clostridia</taxon>
        <taxon>Eubacteriales</taxon>
        <taxon>Clostridiaceae</taxon>
        <taxon>Clostridium</taxon>
    </lineage>
</organism>
<accession>A0A7X9XRW2</accession>
<proteinExistence type="predicted"/>
<protein>
    <submittedName>
        <fullName evidence="1">DUF3606 domain-containing protein</fullName>
    </submittedName>
</protein>
<evidence type="ECO:0000313" key="1">
    <source>
        <dbReference type="EMBL" id="NMF07863.1"/>
    </source>
</evidence>
<reference evidence="1 2" key="1">
    <citation type="submission" date="2020-04" db="EMBL/GenBank/DDBJ databases">
        <authorList>
            <person name="Hitch T.C.A."/>
            <person name="Wylensek D."/>
            <person name="Clavel T."/>
        </authorList>
    </citation>
    <scope>NUCLEOTIDE SEQUENCE [LARGE SCALE GENOMIC DNA]</scope>
    <source>
        <strain evidence="1 2">WB01_NA02</strain>
    </source>
</reference>
<dbReference type="Pfam" id="PF12244">
    <property type="entry name" value="DUF3606"/>
    <property type="match status" value="1"/>
</dbReference>
<dbReference type="AlphaFoldDB" id="A0A7X9XRW2"/>